<comment type="caution">
    <text evidence="2">The sequence shown here is derived from an EMBL/GenBank/DDBJ whole genome shotgun (WGS) entry which is preliminary data.</text>
</comment>
<name>A0ABQ1DWE5_9FIRM</name>
<protein>
    <recommendedName>
        <fullName evidence="4">Phage tail assembly protein</fullName>
    </recommendedName>
</protein>
<dbReference type="EMBL" id="BLYJ01000002">
    <property type="protein sequence ID" value="GFO87056.1"/>
    <property type="molecule type" value="Genomic_DNA"/>
</dbReference>
<evidence type="ECO:0008006" key="4">
    <source>
        <dbReference type="Google" id="ProtNLM"/>
    </source>
</evidence>
<evidence type="ECO:0000313" key="3">
    <source>
        <dbReference type="Proteomes" id="UP000620147"/>
    </source>
</evidence>
<evidence type="ECO:0000256" key="1">
    <source>
        <dbReference type="SAM" id="MobiDB-lite"/>
    </source>
</evidence>
<dbReference type="InterPro" id="IPR019289">
    <property type="entry name" value="Phage_tail_E/E"/>
</dbReference>
<dbReference type="Pfam" id="PF10109">
    <property type="entry name" value="Phage_TAC_7"/>
    <property type="match status" value="1"/>
</dbReference>
<sequence length="136" mass="14810">MSENIKNAATESAQNAAGAAEAVTHDMTAEAVNEPVQADAGVYTHTFKKPFEYAGETYTTLTFDFEKMTGRDMVSIETEMQMNNEYCLAPEVSRSFQAKMAAKAAGIGSDVLDAMPIKDFNRITNAARSFLIDTGY</sequence>
<proteinExistence type="predicted"/>
<dbReference type="RefSeq" id="WP_188886447.1">
    <property type="nucleotide sequence ID" value="NZ_BLYJ01000002.1"/>
</dbReference>
<gene>
    <name evidence="2" type="ORF">BUFA31_02200</name>
</gene>
<feature type="region of interest" description="Disordered" evidence="1">
    <location>
        <begin position="1"/>
        <end position="21"/>
    </location>
</feature>
<organism evidence="2 3">
    <name type="scientific">Butyricicoccus faecihominis</name>
    <dbReference type="NCBI Taxonomy" id="1712515"/>
    <lineage>
        <taxon>Bacteria</taxon>
        <taxon>Bacillati</taxon>
        <taxon>Bacillota</taxon>
        <taxon>Clostridia</taxon>
        <taxon>Eubacteriales</taxon>
        <taxon>Butyricicoccaceae</taxon>
        <taxon>Butyricicoccus</taxon>
    </lineage>
</organism>
<feature type="compositionally biased region" description="Low complexity" evidence="1">
    <location>
        <begin position="8"/>
        <end position="21"/>
    </location>
</feature>
<evidence type="ECO:0000313" key="2">
    <source>
        <dbReference type="EMBL" id="GFO87056.1"/>
    </source>
</evidence>
<dbReference type="Proteomes" id="UP000620147">
    <property type="component" value="Unassembled WGS sequence"/>
</dbReference>
<keyword evidence="3" id="KW-1185">Reference proteome</keyword>
<reference evidence="2 3" key="1">
    <citation type="submission" date="2020-06" db="EMBL/GenBank/DDBJ databases">
        <title>Characterization of fructooligosaccharide metabolism and fructooligosaccharide-degrading enzymes in human commensal butyrate producers.</title>
        <authorList>
            <person name="Tanno H."/>
            <person name="Fujii T."/>
            <person name="Hirano K."/>
            <person name="Maeno S."/>
            <person name="Tonozuka T."/>
            <person name="Sakamoto M."/>
            <person name="Ohkuma M."/>
            <person name="Tochio T."/>
            <person name="Endo A."/>
        </authorList>
    </citation>
    <scope>NUCLEOTIDE SEQUENCE [LARGE SCALE GENOMIC DNA]</scope>
    <source>
        <strain evidence="2 3">JCM 31056</strain>
    </source>
</reference>
<accession>A0ABQ1DWE5</accession>